<protein>
    <recommendedName>
        <fullName evidence="3">DUF4126 domain-containing protein</fullName>
    </recommendedName>
</protein>
<dbReference type="EMBL" id="JBHSQO010000020">
    <property type="protein sequence ID" value="MFC6091722.1"/>
    <property type="molecule type" value="Genomic_DNA"/>
</dbReference>
<evidence type="ECO:0000313" key="2">
    <source>
        <dbReference type="Proteomes" id="UP001596220"/>
    </source>
</evidence>
<organism evidence="1 2">
    <name type="scientific">Saccharothrix lopnurensis</name>
    <dbReference type="NCBI Taxonomy" id="1670621"/>
    <lineage>
        <taxon>Bacteria</taxon>
        <taxon>Bacillati</taxon>
        <taxon>Actinomycetota</taxon>
        <taxon>Actinomycetes</taxon>
        <taxon>Pseudonocardiales</taxon>
        <taxon>Pseudonocardiaceae</taxon>
        <taxon>Saccharothrix</taxon>
    </lineage>
</organism>
<gene>
    <name evidence="1" type="ORF">ACFP3R_20840</name>
</gene>
<proteinExistence type="predicted"/>
<evidence type="ECO:0000313" key="1">
    <source>
        <dbReference type="EMBL" id="MFC6091722.1"/>
    </source>
</evidence>
<reference evidence="2" key="1">
    <citation type="journal article" date="2019" name="Int. J. Syst. Evol. Microbiol.">
        <title>The Global Catalogue of Microorganisms (GCM) 10K type strain sequencing project: providing services to taxonomists for standard genome sequencing and annotation.</title>
        <authorList>
            <consortium name="The Broad Institute Genomics Platform"/>
            <consortium name="The Broad Institute Genome Sequencing Center for Infectious Disease"/>
            <person name="Wu L."/>
            <person name="Ma J."/>
        </authorList>
    </citation>
    <scope>NUCLEOTIDE SEQUENCE [LARGE SCALE GENOMIC DNA]</scope>
    <source>
        <strain evidence="2">CGMCC 4.7246</strain>
    </source>
</reference>
<evidence type="ECO:0008006" key="3">
    <source>
        <dbReference type="Google" id="ProtNLM"/>
    </source>
</evidence>
<comment type="caution">
    <text evidence="1">The sequence shown here is derived from an EMBL/GenBank/DDBJ whole genome shotgun (WGS) entry which is preliminary data.</text>
</comment>
<dbReference type="RefSeq" id="WP_380638023.1">
    <property type="nucleotide sequence ID" value="NZ_JBHSQO010000020.1"/>
</dbReference>
<keyword evidence="2" id="KW-1185">Reference proteome</keyword>
<name>A0ABW1PAA6_9PSEU</name>
<accession>A0ABW1PAA6</accession>
<dbReference type="Proteomes" id="UP001596220">
    <property type="component" value="Unassembled WGS sequence"/>
</dbReference>
<sequence length="158" mass="15449">MATTTQQRGALLRAAALGAASGARSTAGLTSIALTSSRADTGIARSLGGRAGSVVTGLAAVGELLADKHPSTPSRLGLPGLLPRLVLGATAGAGLARREGRSVVPAAVAAAVAAAAWSVLGNRLRARLGDGFGSDLPGALAEDAAAFGLAWFGGRRGR</sequence>